<dbReference type="AlphaFoldDB" id="A0A0J9E3K8"/>
<reference evidence="8 9" key="1">
    <citation type="submission" date="2015-06" db="EMBL/GenBank/DDBJ databases">
        <title>Draft genome sequence of an Alphaproteobacteria species associated to the Mediterranean sponge Oscarella lobularis.</title>
        <authorList>
            <person name="Jourda C."/>
            <person name="Santini S."/>
            <person name="Claverie J.-M."/>
        </authorList>
    </citation>
    <scope>NUCLEOTIDE SEQUENCE [LARGE SCALE GENOMIC DNA]</scope>
    <source>
        <strain evidence="8">IGS</strain>
    </source>
</reference>
<keyword evidence="5 6" id="KW-0472">Membrane</keyword>
<keyword evidence="4 6" id="KW-1133">Transmembrane helix</keyword>
<feature type="transmembrane region" description="Helical" evidence="6">
    <location>
        <begin position="12"/>
        <end position="33"/>
    </location>
</feature>
<evidence type="ECO:0000259" key="7">
    <source>
        <dbReference type="Pfam" id="PF00892"/>
    </source>
</evidence>
<keyword evidence="3 6" id="KW-0812">Transmembrane</keyword>
<comment type="subcellular location">
    <subcellularLocation>
        <location evidence="1">Membrane</location>
        <topology evidence="1">Multi-pass membrane protein</topology>
    </subcellularLocation>
</comment>
<proteinExistence type="inferred from homology"/>
<evidence type="ECO:0000313" key="8">
    <source>
        <dbReference type="EMBL" id="KMW56404.1"/>
    </source>
</evidence>
<dbReference type="SUPFAM" id="SSF103481">
    <property type="entry name" value="Multidrug resistance efflux transporter EmrE"/>
    <property type="match status" value="2"/>
</dbReference>
<dbReference type="PATRIC" id="fig|1675527.3.peg.1440"/>
<feature type="transmembrane region" description="Helical" evidence="6">
    <location>
        <begin position="242"/>
        <end position="259"/>
    </location>
</feature>
<evidence type="ECO:0000256" key="6">
    <source>
        <dbReference type="SAM" id="Phobius"/>
    </source>
</evidence>
<evidence type="ECO:0000256" key="4">
    <source>
        <dbReference type="ARBA" id="ARBA00022989"/>
    </source>
</evidence>
<accession>A0A0J9E3K8</accession>
<evidence type="ECO:0000256" key="5">
    <source>
        <dbReference type="ARBA" id="ARBA00023136"/>
    </source>
</evidence>
<feature type="transmembrane region" description="Helical" evidence="6">
    <location>
        <begin position="79"/>
        <end position="102"/>
    </location>
</feature>
<gene>
    <name evidence="8" type="ORF">AIOL_001358</name>
</gene>
<dbReference type="RefSeq" id="WP_049642297.1">
    <property type="nucleotide sequence ID" value="NZ_LFTY01000002.1"/>
</dbReference>
<evidence type="ECO:0000256" key="3">
    <source>
        <dbReference type="ARBA" id="ARBA00022692"/>
    </source>
</evidence>
<comment type="similarity">
    <text evidence="2">Belongs to the drug/metabolite transporter (DMT) superfamily. 10 TMS drug/metabolite exporter (DME) (TC 2.A.7.3) family.</text>
</comment>
<dbReference type="Proteomes" id="UP000037178">
    <property type="component" value="Unassembled WGS sequence"/>
</dbReference>
<dbReference type="InterPro" id="IPR000620">
    <property type="entry name" value="EamA_dom"/>
</dbReference>
<feature type="transmembrane region" description="Helical" evidence="6">
    <location>
        <begin position="296"/>
        <end position="314"/>
    </location>
</feature>
<name>A0A0J9E3K8_9RHOB</name>
<protein>
    <submittedName>
        <fullName evidence="8">Integral membrane protein</fullName>
    </submittedName>
</protein>
<feature type="transmembrane region" description="Helical" evidence="6">
    <location>
        <begin position="271"/>
        <end position="290"/>
    </location>
</feature>
<feature type="transmembrane region" description="Helical" evidence="6">
    <location>
        <begin position="45"/>
        <end position="67"/>
    </location>
</feature>
<dbReference type="STRING" id="1675527.AIOL_001358"/>
<dbReference type="PANTHER" id="PTHR22911">
    <property type="entry name" value="ACYL-MALONYL CONDENSING ENZYME-RELATED"/>
    <property type="match status" value="1"/>
</dbReference>
<evidence type="ECO:0000313" key="9">
    <source>
        <dbReference type="Proteomes" id="UP000037178"/>
    </source>
</evidence>
<evidence type="ECO:0000256" key="1">
    <source>
        <dbReference type="ARBA" id="ARBA00004141"/>
    </source>
</evidence>
<feature type="transmembrane region" description="Helical" evidence="6">
    <location>
        <begin position="139"/>
        <end position="157"/>
    </location>
</feature>
<feature type="transmembrane region" description="Helical" evidence="6">
    <location>
        <begin position="108"/>
        <end position="127"/>
    </location>
</feature>
<feature type="transmembrane region" description="Helical" evidence="6">
    <location>
        <begin position="194"/>
        <end position="213"/>
    </location>
</feature>
<dbReference type="PANTHER" id="PTHR22911:SF6">
    <property type="entry name" value="SOLUTE CARRIER FAMILY 35 MEMBER G1"/>
    <property type="match status" value="1"/>
</dbReference>
<dbReference type="OrthoDB" id="9812899at2"/>
<keyword evidence="9" id="KW-1185">Reference proteome</keyword>
<feature type="domain" description="EamA" evidence="7">
    <location>
        <begin position="18"/>
        <end position="150"/>
    </location>
</feature>
<sequence length="325" mass="34692">MSSSNTPSVGDPTARPALGIAFVLVAMVCISVNDMTIKRLSGDYPLHQMVFVRSGLGIIVSMVFVYLEGGLAILRPRRPVLHIVRALMIVMANMAFFMGLAVMPLAEATALFFVAPLFITLLSVPLLGEKVGWRRLSAVLVGFLGVLVIVGPGRAAFAGVPLWVLALPVVAAFGYAMMQVLTRALRMTAKASAMAVYIQLTFVLVGGVMYLIAGDGRYAEGLENESLVFVLRAWAWPAPEDMWAFGVLGAMSAAIGYTLSQAYRLGDAATIAPYEYASLPLAIMWGWVIFGTLPGVSTALGILLILGSGVFVFIRARQVAATVQD</sequence>
<evidence type="ECO:0000256" key="2">
    <source>
        <dbReference type="ARBA" id="ARBA00009853"/>
    </source>
</evidence>
<feature type="transmembrane region" description="Helical" evidence="6">
    <location>
        <begin position="163"/>
        <end position="182"/>
    </location>
</feature>
<dbReference type="Pfam" id="PF00892">
    <property type="entry name" value="EamA"/>
    <property type="match status" value="1"/>
</dbReference>
<organism evidence="8 9">
    <name type="scientific">Candidatus Rhodobacter oscarellae</name>
    <dbReference type="NCBI Taxonomy" id="1675527"/>
    <lineage>
        <taxon>Bacteria</taxon>
        <taxon>Pseudomonadati</taxon>
        <taxon>Pseudomonadota</taxon>
        <taxon>Alphaproteobacteria</taxon>
        <taxon>Rhodobacterales</taxon>
        <taxon>Rhodobacter group</taxon>
        <taxon>Rhodobacter</taxon>
    </lineage>
</organism>
<dbReference type="InterPro" id="IPR037185">
    <property type="entry name" value="EmrE-like"/>
</dbReference>
<dbReference type="GO" id="GO:0016020">
    <property type="term" value="C:membrane"/>
    <property type="evidence" value="ECO:0007669"/>
    <property type="project" value="UniProtKB-SubCell"/>
</dbReference>
<dbReference type="EMBL" id="LFTY01000002">
    <property type="protein sequence ID" value="KMW56404.1"/>
    <property type="molecule type" value="Genomic_DNA"/>
</dbReference>
<comment type="caution">
    <text evidence="8">The sequence shown here is derived from an EMBL/GenBank/DDBJ whole genome shotgun (WGS) entry which is preliminary data.</text>
</comment>